<dbReference type="EMBL" id="RAQQ01000002">
    <property type="protein sequence ID" value="RKF28637.1"/>
    <property type="molecule type" value="Genomic_DNA"/>
</dbReference>
<organism evidence="1 2">
    <name type="scientific">Micromonospora globbae</name>
    <dbReference type="NCBI Taxonomy" id="1894969"/>
    <lineage>
        <taxon>Bacteria</taxon>
        <taxon>Bacillati</taxon>
        <taxon>Actinomycetota</taxon>
        <taxon>Actinomycetes</taxon>
        <taxon>Micromonosporales</taxon>
        <taxon>Micromonosporaceae</taxon>
        <taxon>Micromonospora</taxon>
    </lineage>
</organism>
<evidence type="ECO:0000313" key="2">
    <source>
        <dbReference type="Proteomes" id="UP000285744"/>
    </source>
</evidence>
<name>A0A420F6T9_9ACTN</name>
<dbReference type="Proteomes" id="UP000285744">
    <property type="component" value="Unassembled WGS sequence"/>
</dbReference>
<protein>
    <submittedName>
        <fullName evidence="1">Uncharacterized protein</fullName>
    </submittedName>
</protein>
<dbReference type="RefSeq" id="WP_120326724.1">
    <property type="nucleotide sequence ID" value="NZ_JBFANR010000078.1"/>
</dbReference>
<comment type="caution">
    <text evidence="1">The sequence shown here is derived from an EMBL/GenBank/DDBJ whole genome shotgun (WGS) entry which is preliminary data.</text>
</comment>
<sequence length="332" mass="34765">MPFPVILVAVAAGTTAVNLIGNKIIENQAKKRIEGIKAQHDDEYAKHRAAAESTTEKLRRLGECQQSALDSVMPRMKAFADRNERQLRMRGRQIIENGEAPEQREIDASPEVSGPGEISTAMAGIASAAAGNGLSAAAYTTVAKVATASTGTAINALSGAAAKNATLAAIGGGAKAAGGGGIAAGALRLNIITAVPAVALSVGLMIKSKSDADKAVAKYEADVKTAIAKYHHQNELLRGVDQRVDEMQTVLADLVRCAGETIDRLEQAEREPGGFDLDNDDHAHRLQAALLVVKGVGDVSAAPVVNPDLTLDPSGEFLVIKYRNYDPERDNA</sequence>
<dbReference type="AlphaFoldDB" id="A0A420F6T9"/>
<gene>
    <name evidence="1" type="ORF">D7I43_02465</name>
</gene>
<proteinExistence type="predicted"/>
<dbReference type="OrthoDB" id="3357006at2"/>
<accession>A0A420F6T9</accession>
<reference evidence="1 2" key="1">
    <citation type="journal article" date="2018" name="Int. J. Syst. Evol. Microbiol.">
        <title>Micromonospora globbae sp. nov., an endophytic actinomycete isolated from roots of Globba winitii C. H. Wright.</title>
        <authorList>
            <person name="Kuncharoen N."/>
            <person name="Pittayakhajonwut P."/>
            <person name="Tanasupawat S."/>
        </authorList>
    </citation>
    <scope>NUCLEOTIDE SEQUENCE [LARGE SCALE GENOMIC DNA]</scope>
    <source>
        <strain evidence="1 2">WPS1-2</strain>
    </source>
</reference>
<evidence type="ECO:0000313" key="1">
    <source>
        <dbReference type="EMBL" id="RKF28637.1"/>
    </source>
</evidence>